<evidence type="ECO:0000313" key="3">
    <source>
        <dbReference type="Proteomes" id="UP001208689"/>
    </source>
</evidence>
<dbReference type="Gene3D" id="1.10.10.10">
    <property type="entry name" value="Winged helix-like DNA-binding domain superfamily/Winged helix DNA-binding domain"/>
    <property type="match status" value="1"/>
</dbReference>
<feature type="domain" description="Transcription regulator TrmB N-terminal" evidence="1">
    <location>
        <begin position="13"/>
        <end position="79"/>
    </location>
</feature>
<dbReference type="InterPro" id="IPR002831">
    <property type="entry name" value="Tscrpt_reg_TrmB_N"/>
</dbReference>
<dbReference type="InterPro" id="IPR051797">
    <property type="entry name" value="TrmB-like"/>
</dbReference>
<keyword evidence="3" id="KW-1185">Reference proteome</keyword>
<proteinExistence type="predicted"/>
<dbReference type="InterPro" id="IPR036390">
    <property type="entry name" value="WH_DNA-bd_sf"/>
</dbReference>
<sequence length="265" mass="30775">MSSNIPQEVYAALKEFGLTDYETRAFIALITNGISSAKELSDRTKIPYSRIYDVLVNLENIGWVKVISGRPMKYKAERPAFVAKLAKKQIEAKYSRIETALIEKLEPLYGQDEQVESTPIWILNGNVQQKVIDMVKATNKTLTIFLKNPNEGLLADMFEHFLYLTEKKVDINILVNESNLNVTNKNIWRKIASISKVQTVKNVLFDAFLFDNNEMLIFLTTFFRISIKDENMVFFIQESRLINYTKTYFKMLWSMGEKFLLKNYS</sequence>
<organism evidence="2 3">
    <name type="scientific">Candidatus Lokiarchaeum ossiferum</name>
    <dbReference type="NCBI Taxonomy" id="2951803"/>
    <lineage>
        <taxon>Archaea</taxon>
        <taxon>Promethearchaeati</taxon>
        <taxon>Promethearchaeota</taxon>
        <taxon>Promethearchaeia</taxon>
        <taxon>Promethearchaeales</taxon>
        <taxon>Promethearchaeaceae</taxon>
        <taxon>Candidatus Lokiarchaeum</taxon>
    </lineage>
</organism>
<dbReference type="Proteomes" id="UP001208689">
    <property type="component" value="Chromosome"/>
</dbReference>
<protein>
    <submittedName>
        <fullName evidence="2">HTH-type sugar sensing transcriptional regulator TrmBL1</fullName>
    </submittedName>
</protein>
<gene>
    <name evidence="2" type="ORF">NEF87_003644</name>
</gene>
<dbReference type="PANTHER" id="PTHR34293">
    <property type="entry name" value="HTH-TYPE TRANSCRIPTIONAL REGULATOR TRMBL2"/>
    <property type="match status" value="1"/>
</dbReference>
<dbReference type="PANTHER" id="PTHR34293:SF1">
    <property type="entry name" value="HTH-TYPE TRANSCRIPTIONAL REGULATOR TRMBL2"/>
    <property type="match status" value="1"/>
</dbReference>
<name>A0ABY6HXS9_9ARCH</name>
<dbReference type="SUPFAM" id="SSF46785">
    <property type="entry name" value="Winged helix' DNA-binding domain"/>
    <property type="match status" value="1"/>
</dbReference>
<evidence type="ECO:0000313" key="2">
    <source>
        <dbReference type="EMBL" id="UYP47359.1"/>
    </source>
</evidence>
<accession>A0ABY6HXS9</accession>
<dbReference type="InterPro" id="IPR036388">
    <property type="entry name" value="WH-like_DNA-bd_sf"/>
</dbReference>
<dbReference type="Pfam" id="PF01978">
    <property type="entry name" value="TrmB"/>
    <property type="match status" value="1"/>
</dbReference>
<dbReference type="EMBL" id="CP104013">
    <property type="protein sequence ID" value="UYP47359.1"/>
    <property type="molecule type" value="Genomic_DNA"/>
</dbReference>
<reference evidence="2" key="1">
    <citation type="submission" date="2022-09" db="EMBL/GenBank/DDBJ databases">
        <title>Actin cytoskeleton and complex cell architecture in an #Asgard archaeon.</title>
        <authorList>
            <person name="Ponce Toledo R.I."/>
            <person name="Schleper C."/>
            <person name="Rodrigues Oliveira T."/>
            <person name="Wollweber F."/>
            <person name="Xu J."/>
            <person name="Rittmann S."/>
            <person name="Klingl A."/>
            <person name="Pilhofer M."/>
        </authorList>
    </citation>
    <scope>NUCLEOTIDE SEQUENCE</scope>
    <source>
        <strain evidence="2">B-35</strain>
    </source>
</reference>
<evidence type="ECO:0000259" key="1">
    <source>
        <dbReference type="Pfam" id="PF01978"/>
    </source>
</evidence>